<dbReference type="Proteomes" id="UP000199455">
    <property type="component" value="Unassembled WGS sequence"/>
</dbReference>
<sequence length="47" mass="5507">MVMVQNTANNKMATFFICIILFQIDEVFMEIMIISSDRINIESLSYK</sequence>
<protein>
    <submittedName>
        <fullName evidence="1">Uncharacterized protein</fullName>
    </submittedName>
</protein>
<reference evidence="2" key="1">
    <citation type="submission" date="2016-10" db="EMBL/GenBank/DDBJ databases">
        <authorList>
            <person name="Varghese N."/>
            <person name="Submissions S."/>
        </authorList>
    </citation>
    <scope>NUCLEOTIDE SEQUENCE [LARGE SCALE GENOMIC DNA]</scope>
    <source>
        <strain evidence="2">DSM 18609</strain>
    </source>
</reference>
<accession>A0A1G6MLE7</accession>
<organism evidence="1 2">
    <name type="scientific">Pedobacter soli</name>
    <dbReference type="NCBI Taxonomy" id="390242"/>
    <lineage>
        <taxon>Bacteria</taxon>
        <taxon>Pseudomonadati</taxon>
        <taxon>Bacteroidota</taxon>
        <taxon>Sphingobacteriia</taxon>
        <taxon>Sphingobacteriales</taxon>
        <taxon>Sphingobacteriaceae</taxon>
        <taxon>Pedobacter</taxon>
    </lineage>
</organism>
<name>A0A1G6MLE7_9SPHI</name>
<proteinExistence type="predicted"/>
<gene>
    <name evidence="1" type="ORF">SAMN04488024_102380</name>
</gene>
<evidence type="ECO:0000313" key="1">
    <source>
        <dbReference type="EMBL" id="SDC56310.1"/>
    </source>
</evidence>
<keyword evidence="2" id="KW-1185">Reference proteome</keyword>
<evidence type="ECO:0000313" key="2">
    <source>
        <dbReference type="Proteomes" id="UP000199455"/>
    </source>
</evidence>
<dbReference type="EMBL" id="FMZH01000002">
    <property type="protein sequence ID" value="SDC56310.1"/>
    <property type="molecule type" value="Genomic_DNA"/>
</dbReference>
<dbReference type="AlphaFoldDB" id="A0A1G6MLE7"/>